<gene>
    <name evidence="2" type="ORF">SAMN04515672_0135</name>
</gene>
<feature type="transmembrane region" description="Helical" evidence="1">
    <location>
        <begin position="12"/>
        <end position="32"/>
    </location>
</feature>
<dbReference type="Proteomes" id="UP000198882">
    <property type="component" value="Unassembled WGS sequence"/>
</dbReference>
<name>A0A1G9H7J9_9EURY</name>
<dbReference type="PROSITE" id="PS51318">
    <property type="entry name" value="TAT"/>
    <property type="match status" value="1"/>
</dbReference>
<evidence type="ECO:0000313" key="3">
    <source>
        <dbReference type="Proteomes" id="UP000198882"/>
    </source>
</evidence>
<accession>A0A1G9H7J9</accession>
<reference evidence="3" key="1">
    <citation type="submission" date="2016-10" db="EMBL/GenBank/DDBJ databases">
        <authorList>
            <person name="Varghese N."/>
            <person name="Submissions S."/>
        </authorList>
    </citation>
    <scope>NUCLEOTIDE SEQUENCE [LARGE SCALE GENOMIC DNA]</scope>
    <source>
        <strain evidence="3">B4,CECT 8067,JCM 17497</strain>
    </source>
</reference>
<keyword evidence="1" id="KW-0472">Membrane</keyword>
<protein>
    <submittedName>
        <fullName evidence="2">Uncharacterized protein</fullName>
    </submittedName>
</protein>
<dbReference type="STRING" id="1095776.SAMN04515672_0135"/>
<evidence type="ECO:0000256" key="1">
    <source>
        <dbReference type="SAM" id="Phobius"/>
    </source>
</evidence>
<keyword evidence="1" id="KW-1133">Transmembrane helix</keyword>
<proteinExistence type="predicted"/>
<sequence length="233" mass="25674">MTSEDQTTRRQHLLRLGGVALTAIGGTTFASMSTSAEETESKGILTDGIELEGGDNWAFARGLGAFAMSMGGSTGAETLADRARNEFGNNTEHWINYANWLITEFDDVRPSGSVTVKLDVVKTNWVGDDERVETVIDATFDEEAYEYTDLEWRIDTADEPDFEAEIRNSAAENAPDELQEYRREFIDEDGDDHDLPDEAYVSRLAGKYMPAVVLGEDGQNVLELLVGDLNGDS</sequence>
<dbReference type="InterPro" id="IPR006311">
    <property type="entry name" value="TAT_signal"/>
</dbReference>
<evidence type="ECO:0000313" key="2">
    <source>
        <dbReference type="EMBL" id="SDL08910.1"/>
    </source>
</evidence>
<dbReference type="AlphaFoldDB" id="A0A1G9H7J9"/>
<organism evidence="2 3">
    <name type="scientific">Natronorubrum texcoconense</name>
    <dbReference type="NCBI Taxonomy" id="1095776"/>
    <lineage>
        <taxon>Archaea</taxon>
        <taxon>Methanobacteriati</taxon>
        <taxon>Methanobacteriota</taxon>
        <taxon>Stenosarchaea group</taxon>
        <taxon>Halobacteria</taxon>
        <taxon>Halobacteriales</taxon>
        <taxon>Natrialbaceae</taxon>
        <taxon>Natronorubrum</taxon>
    </lineage>
</organism>
<dbReference type="RefSeq" id="WP_245724313.1">
    <property type="nucleotide sequence ID" value="NZ_FNFE01000011.1"/>
</dbReference>
<dbReference type="EMBL" id="FNFE01000011">
    <property type="protein sequence ID" value="SDL08910.1"/>
    <property type="molecule type" value="Genomic_DNA"/>
</dbReference>
<keyword evidence="3" id="KW-1185">Reference proteome</keyword>
<keyword evidence="1" id="KW-0812">Transmembrane</keyword>